<dbReference type="Proteomes" id="UP000036873">
    <property type="component" value="Unassembled WGS sequence"/>
</dbReference>
<dbReference type="InterPro" id="IPR018445">
    <property type="entry name" value="Put_Phosphate_transp_reg"/>
</dbReference>
<reference evidence="3" key="1">
    <citation type="submission" date="2015-07" db="EMBL/GenBank/DDBJ databases">
        <title>Draft genome sequence of Acetobacterium bakii DSM 8293, a potential psychrophilic chemical producer through syngas fermentation.</title>
        <authorList>
            <person name="Song Y."/>
            <person name="Hwang S."/>
            <person name="Cho B.-K."/>
        </authorList>
    </citation>
    <scope>NUCLEOTIDE SEQUENCE [LARGE SCALE GENOMIC DNA]</scope>
    <source>
        <strain evidence="3">DSM 8239</strain>
    </source>
</reference>
<dbReference type="InterPro" id="IPR038078">
    <property type="entry name" value="PhoU-like_sf"/>
</dbReference>
<gene>
    <name evidence="2" type="ORF">AKG39_09890</name>
</gene>
<evidence type="ECO:0000313" key="2">
    <source>
        <dbReference type="EMBL" id="KNZ41915.1"/>
    </source>
</evidence>
<dbReference type="PANTHER" id="PTHR37298">
    <property type="entry name" value="UPF0111 PROTEIN YKAA"/>
    <property type="match status" value="1"/>
</dbReference>
<dbReference type="OrthoDB" id="9797568at2"/>
<dbReference type="RefSeq" id="WP_050740228.1">
    <property type="nucleotide sequence ID" value="NZ_LGYO01000022.1"/>
</dbReference>
<accession>A0A0L6U2A6</accession>
<dbReference type="PATRIC" id="fig|52689.4.peg.1189"/>
<comment type="similarity">
    <text evidence="1">Belongs to the UPF0111 family.</text>
</comment>
<comment type="caution">
    <text evidence="2">The sequence shown here is derived from an EMBL/GenBank/DDBJ whole genome shotgun (WGS) entry which is preliminary data.</text>
</comment>
<sequence length="206" mass="23991">MERNIIDRIFPVKYRFYELLSEQARCNYLGVTALYDWVRSRSKAKEDELVQYVKKADTVRMKMEDDLTEAFSTPFDRGDIYSISVGMNRVLKYAESTLLSMEAFEVISNEIIIKMLKNLKNGVEIFLEAVDQLKSNPDASEDTVVKMRNIHIEIEKLYRDGMITLFAGKDPMVALKMREVYHHIKDASSNLEETVDVLHRIIVRLI</sequence>
<dbReference type="PANTHER" id="PTHR37298:SF1">
    <property type="entry name" value="UPF0111 PROTEIN YKAA"/>
    <property type="match status" value="1"/>
</dbReference>
<dbReference type="InterPro" id="IPR052912">
    <property type="entry name" value="UPF0111_domain"/>
</dbReference>
<dbReference type="Gene3D" id="1.20.58.220">
    <property type="entry name" value="Phosphate transport system protein phou homolog 2, domain 2"/>
    <property type="match status" value="1"/>
</dbReference>
<dbReference type="STRING" id="52689.AKG39_09890"/>
<proteinExistence type="inferred from homology"/>
<keyword evidence="3" id="KW-1185">Reference proteome</keyword>
<dbReference type="Pfam" id="PF01865">
    <property type="entry name" value="PhoU_div"/>
    <property type="match status" value="1"/>
</dbReference>
<evidence type="ECO:0000256" key="1">
    <source>
        <dbReference type="ARBA" id="ARBA00008591"/>
    </source>
</evidence>
<name>A0A0L6U2A6_9FIRM</name>
<protein>
    <submittedName>
        <fullName evidence="2">PhoU family transcriptional regulator</fullName>
    </submittedName>
</protein>
<dbReference type="AlphaFoldDB" id="A0A0L6U2A6"/>
<dbReference type="EMBL" id="LGYO01000022">
    <property type="protein sequence ID" value="KNZ41915.1"/>
    <property type="molecule type" value="Genomic_DNA"/>
</dbReference>
<evidence type="ECO:0000313" key="3">
    <source>
        <dbReference type="Proteomes" id="UP000036873"/>
    </source>
</evidence>
<organism evidence="2 3">
    <name type="scientific">Acetobacterium bakii</name>
    <dbReference type="NCBI Taxonomy" id="52689"/>
    <lineage>
        <taxon>Bacteria</taxon>
        <taxon>Bacillati</taxon>
        <taxon>Bacillota</taxon>
        <taxon>Clostridia</taxon>
        <taxon>Eubacteriales</taxon>
        <taxon>Eubacteriaceae</taxon>
        <taxon>Acetobacterium</taxon>
    </lineage>
</organism>